<keyword evidence="1" id="KW-1133">Transmembrane helix</keyword>
<sequence>MNDNLFHIAFYCATILVGLTAIIYTNLQKRTDRRQNRIFLFMNYVVLFNAITCLCSEFIELYRHFFLRGDGLIMLFQYVYFLVHTPIAAIFLYYVLTVTGSIRNKSVFSKILYLIPLCLTEFLVLTNPVTHFVYYYSEGMQFNRSWGEIIIYLVSIAYTVFAFICLMMSWNALTRRRRWAIVYFFILTIIGVVVQFLDISIKSELFAESIALIGLMLAVENEDDRLDAETDFYNRNALKMDVESLLTKKNVFYIVCVKITNIDSVRRITGLSNADEIVQEVAVFLKTLLPRYYIYHTDPNTMLLLVKEDDFINSELEALTIAEDIDCRFKSEWTVHGVQMKLSAVTIVASIPMHIHTLADLMYMIDTPVPKDIDRTILRNGDLKFLTRRAEVETAITEGLKQGNFEVYYQPTYCSDGVTLHGAEALIRLHDPKLGDLFPDEFIPIAEQTGYIDDIDDYVLNEVCAFLQSGEPTRLGMECINVNLSVVQCMQDKFVERIRGIVDSYGISKSLINFEITESVSASDYELLSKVITSLKENGFQFSMDDYGTGYSNMHSLFSLSFDIVKIDKSILWDAENSELGEIILESCIHMIKQMKRKILVEGVETKKHVEKLKKLGVDYYQGYFFSKPITKTELLSYCISR</sequence>
<dbReference type="InterPro" id="IPR035919">
    <property type="entry name" value="EAL_sf"/>
</dbReference>
<feature type="transmembrane region" description="Helical" evidence="1">
    <location>
        <begin position="39"/>
        <end position="59"/>
    </location>
</feature>
<dbReference type="InterPro" id="IPR043128">
    <property type="entry name" value="Rev_trsase/Diguanyl_cyclase"/>
</dbReference>
<dbReference type="Gene3D" id="3.30.70.270">
    <property type="match status" value="1"/>
</dbReference>
<dbReference type="Pfam" id="PF00563">
    <property type="entry name" value="EAL"/>
    <property type="match status" value="1"/>
</dbReference>
<dbReference type="Gene3D" id="3.20.20.450">
    <property type="entry name" value="EAL domain"/>
    <property type="match status" value="1"/>
</dbReference>
<keyword evidence="1" id="KW-0812">Transmembrane</keyword>
<evidence type="ECO:0000313" key="4">
    <source>
        <dbReference type="Proteomes" id="UP000001299"/>
    </source>
</evidence>
<feature type="transmembrane region" description="Helical" evidence="1">
    <location>
        <begin position="180"/>
        <end position="197"/>
    </location>
</feature>
<dbReference type="PROSITE" id="PS50883">
    <property type="entry name" value="EAL"/>
    <property type="match status" value="1"/>
</dbReference>
<keyword evidence="4" id="KW-1185">Reference proteome</keyword>
<dbReference type="RefSeq" id="WP_013280570.1">
    <property type="nucleotide sequence ID" value="NC_014387.1"/>
</dbReference>
<dbReference type="EMBL" id="CP001810">
    <property type="protein sequence ID" value="ADL33916.1"/>
    <property type="molecule type" value="Genomic_DNA"/>
</dbReference>
<evidence type="ECO:0000256" key="1">
    <source>
        <dbReference type="SAM" id="Phobius"/>
    </source>
</evidence>
<dbReference type="AlphaFoldDB" id="E0S291"/>
<keyword evidence="1" id="KW-0472">Membrane</keyword>
<dbReference type="SUPFAM" id="SSF141868">
    <property type="entry name" value="EAL domain-like"/>
    <property type="match status" value="1"/>
</dbReference>
<accession>E0S291</accession>
<dbReference type="PANTHER" id="PTHR33121">
    <property type="entry name" value="CYCLIC DI-GMP PHOSPHODIESTERASE PDEF"/>
    <property type="match status" value="1"/>
</dbReference>
<organism evidence="3 4">
    <name type="scientific">Butyrivibrio proteoclasticus (strain ATCC 51982 / DSM 14932 / B316)</name>
    <name type="common">Clostridium proteoclasticum</name>
    <dbReference type="NCBI Taxonomy" id="515622"/>
    <lineage>
        <taxon>Bacteria</taxon>
        <taxon>Bacillati</taxon>
        <taxon>Bacillota</taxon>
        <taxon>Clostridia</taxon>
        <taxon>Lachnospirales</taxon>
        <taxon>Lachnospiraceae</taxon>
        <taxon>Butyrivibrio</taxon>
    </lineage>
</organism>
<proteinExistence type="predicted"/>
<name>E0S291_BUTPB</name>
<dbReference type="InterPro" id="IPR001633">
    <property type="entry name" value="EAL_dom"/>
</dbReference>
<dbReference type="SUPFAM" id="SSF55073">
    <property type="entry name" value="Nucleotide cyclase"/>
    <property type="match status" value="1"/>
</dbReference>
<dbReference type="Proteomes" id="UP000001299">
    <property type="component" value="Chromosome 1"/>
</dbReference>
<dbReference type="InterPro" id="IPR029787">
    <property type="entry name" value="Nucleotide_cyclase"/>
</dbReference>
<dbReference type="HOGENOM" id="CLU_000445_70_60_9"/>
<protein>
    <submittedName>
        <fullName evidence="3">EAL domain-containing protein</fullName>
    </submittedName>
</protein>
<gene>
    <name evidence="3" type="ordered locus">bpr_I1176</name>
</gene>
<evidence type="ECO:0000259" key="2">
    <source>
        <dbReference type="PROSITE" id="PS50883"/>
    </source>
</evidence>
<dbReference type="KEGG" id="bpb:bpr_I1176"/>
<feature type="transmembrane region" description="Helical" evidence="1">
    <location>
        <begin position="79"/>
        <end position="99"/>
    </location>
</feature>
<feature type="domain" description="EAL" evidence="2">
    <location>
        <begin position="389"/>
        <end position="642"/>
    </location>
</feature>
<dbReference type="CDD" id="cd01948">
    <property type="entry name" value="EAL"/>
    <property type="match status" value="1"/>
</dbReference>
<dbReference type="SMART" id="SM00052">
    <property type="entry name" value="EAL"/>
    <property type="match status" value="1"/>
</dbReference>
<dbReference type="InterPro" id="IPR050706">
    <property type="entry name" value="Cyclic-di-GMP_PDE-like"/>
</dbReference>
<feature type="transmembrane region" description="Helical" evidence="1">
    <location>
        <begin position="111"/>
        <end position="137"/>
    </location>
</feature>
<dbReference type="STRING" id="515622.bpr_I1176"/>
<dbReference type="PANTHER" id="PTHR33121:SF79">
    <property type="entry name" value="CYCLIC DI-GMP PHOSPHODIESTERASE PDED-RELATED"/>
    <property type="match status" value="1"/>
</dbReference>
<dbReference type="eggNOG" id="COG2199">
    <property type="taxonomic scope" value="Bacteria"/>
</dbReference>
<dbReference type="GO" id="GO:0071111">
    <property type="term" value="F:cyclic-guanylate-specific phosphodiesterase activity"/>
    <property type="evidence" value="ECO:0007669"/>
    <property type="project" value="InterPro"/>
</dbReference>
<feature type="transmembrane region" description="Helical" evidence="1">
    <location>
        <begin position="6"/>
        <end position="27"/>
    </location>
</feature>
<dbReference type="eggNOG" id="COG2200">
    <property type="taxonomic scope" value="Bacteria"/>
</dbReference>
<feature type="transmembrane region" description="Helical" evidence="1">
    <location>
        <begin position="149"/>
        <end position="168"/>
    </location>
</feature>
<reference evidence="3 4" key="1">
    <citation type="journal article" date="2010" name="PLoS ONE">
        <title>The glycobiome of the rumen bacterium Butyrivibrio proteoclasticus B316(T) highlights adaptation to a polysaccharide-rich environment.</title>
        <authorList>
            <person name="Kelly W.J."/>
            <person name="Leahy S.C."/>
            <person name="Altermann E."/>
            <person name="Yeoman C.J."/>
            <person name="Dunne J.C."/>
            <person name="Kong Z."/>
            <person name="Pacheco D.M."/>
            <person name="Li D."/>
            <person name="Noel S.J."/>
            <person name="Moon C.D."/>
            <person name="Cookson A.L."/>
            <person name="Attwood G.T."/>
        </authorList>
    </citation>
    <scope>NUCLEOTIDE SEQUENCE [LARGE SCALE GENOMIC DNA]</scope>
    <source>
        <strain evidence="4">ATCC 51982 / DSM 14932 / B316</strain>
    </source>
</reference>
<evidence type="ECO:0000313" key="3">
    <source>
        <dbReference type="EMBL" id="ADL33916.1"/>
    </source>
</evidence>